<dbReference type="InterPro" id="IPR036284">
    <property type="entry name" value="GGL_sf"/>
</dbReference>
<comment type="similarity">
    <text evidence="2">Belongs to the G protein gamma family.</text>
</comment>
<dbReference type="OrthoDB" id="10347292at2759"/>
<keyword evidence="9" id="KW-1185">Reference proteome</keyword>
<dbReference type="RefSeq" id="XP_020908191.1">
    <property type="nucleotide sequence ID" value="XM_021052532.2"/>
</dbReference>
<sequence length="77" mass="9202">MSSGRKTHSEISFQENINTLQREVIRLRQERKLVRKKVSETVADIVYYCKRHAKDDYFLQENHSNNPYREGKQCAVM</sequence>
<dbReference type="Proteomes" id="UP000887567">
    <property type="component" value="Unplaced"/>
</dbReference>
<accession>A0A913XQR1</accession>
<dbReference type="PANTHER" id="PTHR13809">
    <property type="entry name" value="GUANINE NUCLEOTIDE-BINDING PROTEIN GAMMA SUBUNIT"/>
    <property type="match status" value="1"/>
</dbReference>
<dbReference type="KEGG" id="epa:110246214"/>
<feature type="domain" description="G protein gamma" evidence="7">
    <location>
        <begin position="13"/>
        <end position="77"/>
    </location>
</feature>
<dbReference type="InterPro" id="IPR001770">
    <property type="entry name" value="G-protein_gamma"/>
</dbReference>
<reference evidence="8" key="1">
    <citation type="submission" date="2022-11" db="UniProtKB">
        <authorList>
            <consortium name="EnsemblMetazoa"/>
        </authorList>
    </citation>
    <scope>IDENTIFICATION</scope>
</reference>
<evidence type="ECO:0000256" key="2">
    <source>
        <dbReference type="ARBA" id="ARBA00007431"/>
    </source>
</evidence>
<name>A0A913XQR1_EXADI</name>
<evidence type="ECO:0000313" key="8">
    <source>
        <dbReference type="EnsemblMetazoa" id="XP_020908191.1"/>
    </source>
</evidence>
<evidence type="ECO:0000256" key="3">
    <source>
        <dbReference type="ARBA" id="ARBA00022475"/>
    </source>
</evidence>
<evidence type="ECO:0000256" key="5">
    <source>
        <dbReference type="ARBA" id="ARBA00023224"/>
    </source>
</evidence>
<evidence type="ECO:0000313" key="9">
    <source>
        <dbReference type="Proteomes" id="UP000887567"/>
    </source>
</evidence>
<dbReference type="AlphaFoldDB" id="A0A913XQR1"/>
<keyword evidence="4" id="KW-0472">Membrane</keyword>
<keyword evidence="3" id="KW-1003">Cell membrane</keyword>
<dbReference type="GeneID" id="110246214"/>
<dbReference type="GO" id="GO:0005834">
    <property type="term" value="C:heterotrimeric G-protein complex"/>
    <property type="evidence" value="ECO:0007669"/>
    <property type="project" value="InterPro"/>
</dbReference>
<organism evidence="8 9">
    <name type="scientific">Exaiptasia diaphana</name>
    <name type="common">Tropical sea anemone</name>
    <name type="synonym">Aiptasia pulchella</name>
    <dbReference type="NCBI Taxonomy" id="2652724"/>
    <lineage>
        <taxon>Eukaryota</taxon>
        <taxon>Metazoa</taxon>
        <taxon>Cnidaria</taxon>
        <taxon>Anthozoa</taxon>
        <taxon>Hexacorallia</taxon>
        <taxon>Actiniaria</taxon>
        <taxon>Aiptasiidae</taxon>
        <taxon>Exaiptasia</taxon>
    </lineage>
</organism>
<keyword evidence="5" id="KW-0807">Transducer</keyword>
<proteinExistence type="inferred from homology"/>
<dbReference type="PROSITE" id="PS50058">
    <property type="entry name" value="G_PROTEIN_GAMMA"/>
    <property type="match status" value="1"/>
</dbReference>
<dbReference type="InterPro" id="IPR015898">
    <property type="entry name" value="G-protein_gamma-like_dom"/>
</dbReference>
<dbReference type="Pfam" id="PF00631">
    <property type="entry name" value="G-gamma"/>
    <property type="match status" value="1"/>
</dbReference>
<dbReference type="SMART" id="SM01224">
    <property type="entry name" value="G_gamma"/>
    <property type="match status" value="1"/>
</dbReference>
<keyword evidence="6" id="KW-0175">Coiled coil</keyword>
<evidence type="ECO:0000256" key="1">
    <source>
        <dbReference type="ARBA" id="ARBA00004236"/>
    </source>
</evidence>
<comment type="subcellular location">
    <subcellularLocation>
        <location evidence="1">Cell membrane</location>
    </subcellularLocation>
</comment>
<feature type="coiled-coil region" evidence="6">
    <location>
        <begin position="10"/>
        <end position="37"/>
    </location>
</feature>
<dbReference type="Gene3D" id="4.10.260.10">
    <property type="entry name" value="Transducin (heterotrimeric G protein), gamma chain"/>
    <property type="match status" value="1"/>
</dbReference>
<dbReference type="GO" id="GO:0007186">
    <property type="term" value="P:G protein-coupled receptor signaling pathway"/>
    <property type="evidence" value="ECO:0007669"/>
    <property type="project" value="InterPro"/>
</dbReference>
<evidence type="ECO:0000256" key="6">
    <source>
        <dbReference type="SAM" id="Coils"/>
    </source>
</evidence>
<dbReference type="EnsemblMetazoa" id="XM_021052532.2">
    <property type="protein sequence ID" value="XP_020908191.1"/>
    <property type="gene ID" value="LOC110246214"/>
</dbReference>
<protein>
    <recommendedName>
        <fullName evidence="7">G protein gamma domain-containing protein</fullName>
    </recommendedName>
</protein>
<evidence type="ECO:0000259" key="7">
    <source>
        <dbReference type="PROSITE" id="PS50058"/>
    </source>
</evidence>
<dbReference type="GO" id="GO:0031681">
    <property type="term" value="F:G-protein beta-subunit binding"/>
    <property type="evidence" value="ECO:0007669"/>
    <property type="project" value="InterPro"/>
</dbReference>
<evidence type="ECO:0000256" key="4">
    <source>
        <dbReference type="ARBA" id="ARBA00023136"/>
    </source>
</evidence>
<dbReference type="SUPFAM" id="SSF48670">
    <property type="entry name" value="Transducin (heterotrimeric G protein), gamma chain"/>
    <property type="match status" value="1"/>
</dbReference>
<dbReference type="SMART" id="SM00224">
    <property type="entry name" value="GGL"/>
    <property type="match status" value="1"/>
</dbReference>